<dbReference type="PROSITE" id="PS00028">
    <property type="entry name" value="ZINC_FINGER_C2H2_1"/>
    <property type="match status" value="1"/>
</dbReference>
<reference evidence="5 6" key="1">
    <citation type="submission" date="2021-06" db="EMBL/GenBank/DDBJ databases">
        <title>Candida outbreak in Lebanon.</title>
        <authorList>
            <person name="Finianos M."/>
        </authorList>
    </citation>
    <scope>NUCLEOTIDE SEQUENCE [LARGE SCALE GENOMIC DNA]</scope>
    <source>
        <strain evidence="5">CA3LBN</strain>
    </source>
</reference>
<dbReference type="Pfam" id="PF23202">
    <property type="entry name" value="PAH_ZNF598"/>
    <property type="match status" value="1"/>
</dbReference>
<evidence type="ECO:0000313" key="5">
    <source>
        <dbReference type="EMBL" id="QWU89058.1"/>
    </source>
</evidence>
<feature type="compositionally biased region" description="Polar residues" evidence="2">
    <location>
        <begin position="478"/>
        <end position="500"/>
    </location>
</feature>
<dbReference type="Pfam" id="PF23230">
    <property type="entry name" value="zf-C2H2_13"/>
    <property type="match status" value="1"/>
</dbReference>
<evidence type="ECO:0000259" key="3">
    <source>
        <dbReference type="PROSITE" id="PS50157"/>
    </source>
</evidence>
<dbReference type="PROSITE" id="PS50157">
    <property type="entry name" value="ZINC_FINGER_C2H2_2"/>
    <property type="match status" value="1"/>
</dbReference>
<feature type="region of interest" description="Disordered" evidence="2">
    <location>
        <begin position="1"/>
        <end position="26"/>
    </location>
</feature>
<feature type="compositionally biased region" description="Low complexity" evidence="2">
    <location>
        <begin position="501"/>
        <end position="525"/>
    </location>
</feature>
<dbReference type="InterPro" id="IPR044288">
    <property type="entry name" value="ZNF598/HEL2"/>
</dbReference>
<feature type="compositionally biased region" description="Basic residues" evidence="2">
    <location>
        <begin position="8"/>
        <end position="19"/>
    </location>
</feature>
<feature type="region of interest" description="Disordered" evidence="2">
    <location>
        <begin position="432"/>
        <end position="580"/>
    </location>
</feature>
<dbReference type="Pfam" id="PF25447">
    <property type="entry name" value="RING_ZNF598"/>
    <property type="match status" value="1"/>
</dbReference>
<dbReference type="Proteomes" id="UP000825434">
    <property type="component" value="Chromosome 4"/>
</dbReference>
<sequence>MSNDTTKGRSRVSKPKPGKQKKEENLPSNENSCIICAEAILYSAVSPCNNVTCHLCCFRQRALYERNTCLVCRTEHPQVVFTDQVLEPEAKYTHFEDSSKVLINDKYGIRFTSEDAQNATMSLLEQKCTMCDETFPKFKDLADHTKNTHNKEYCSICASHRKAFTSELKLYTRKQLQRHLQDGDFEGFTGHPRCKFCRNKQFYSEDELNIHIRDSHERCYICDQDQPRQSAYYRNYDHLYEHFKDFHYVCSVPSCVEKRFVVFREDLDLTAHMLKEHGGLTGHNGRVVIGAGYQSQLSTFSQNHRPRPQPQQDSMDTKRRRLEERAKHYLNSNEEDMARFADINQAYKSKRIDASRLISDYEALFKVPESDLSLLVYELAELYPQSSDQRQQLHSVYLSKYPASPSSSHAASPGLTEKFPVLGNGSSSSISLSSWAPSQSKKTQNELFPRLPKPAKPTVVKNDQPVRYVKMKKPQPKPSVTVNNFQGNSSFRPTYLESQRSSSASSFPSLNGSASSSNANSRSNSPMVSASPKLSDKSFPALAKKTTKKEIPRVNPVSNGSGSWGTGLAQPTPKPTEDFGIPIIDKKAEKLRRKQERAQRKSARLASRPSVLRVAPKIPTSFSFPRPQIRCHSTDKSATIQGQKPELMIAFTCTKCDTRSSHVFSKQSYTNGTVLIQCPGCKNRHLIADNLKIFRDNNVNLEDILKAKGESVATTTEDLAFEDIPESLRKTIGHHAKDAPEEFQKKWENSDNGLPPTKE</sequence>
<keyword evidence="6" id="KW-1185">Reference proteome</keyword>
<name>A0ABX8IB19_9ASCO</name>
<accession>A0ABX8IB19</accession>
<dbReference type="InterPro" id="IPR056437">
    <property type="entry name" value="Znf-C2H2_ZNF598/HEL2"/>
</dbReference>
<dbReference type="InterPro" id="IPR057634">
    <property type="entry name" value="PAH_ZNF598/HEL2"/>
</dbReference>
<dbReference type="EMBL" id="CP076664">
    <property type="protein sequence ID" value="QWU89058.1"/>
    <property type="molecule type" value="Genomic_DNA"/>
</dbReference>
<feature type="region of interest" description="Disordered" evidence="2">
    <location>
        <begin position="732"/>
        <end position="759"/>
    </location>
</feature>
<keyword evidence="1" id="KW-0862">Zinc</keyword>
<keyword evidence="1" id="KW-0863">Zinc-finger</keyword>
<organism evidence="5 6">
    <name type="scientific">Candidozyma haemuli</name>
    <dbReference type="NCBI Taxonomy" id="45357"/>
    <lineage>
        <taxon>Eukaryota</taxon>
        <taxon>Fungi</taxon>
        <taxon>Dikarya</taxon>
        <taxon>Ascomycota</taxon>
        <taxon>Saccharomycotina</taxon>
        <taxon>Pichiomycetes</taxon>
        <taxon>Metschnikowiaceae</taxon>
        <taxon>Candidozyma</taxon>
    </lineage>
</organism>
<feature type="domain" description="DNL-type" evidence="4">
    <location>
        <begin position="642"/>
        <end position="737"/>
    </location>
</feature>
<feature type="region of interest" description="Disordered" evidence="2">
    <location>
        <begin position="299"/>
        <end position="318"/>
    </location>
</feature>
<feature type="domain" description="C2H2-type" evidence="3">
    <location>
        <begin position="126"/>
        <end position="154"/>
    </location>
</feature>
<dbReference type="Pfam" id="PF05180">
    <property type="entry name" value="zf-DNL"/>
    <property type="match status" value="1"/>
</dbReference>
<dbReference type="PROSITE" id="PS51501">
    <property type="entry name" value="ZF_DNL"/>
    <property type="match status" value="1"/>
</dbReference>
<evidence type="ECO:0000256" key="1">
    <source>
        <dbReference type="PROSITE-ProRule" id="PRU00834"/>
    </source>
</evidence>
<evidence type="ECO:0000256" key="2">
    <source>
        <dbReference type="SAM" id="MobiDB-lite"/>
    </source>
</evidence>
<keyword evidence="1" id="KW-0479">Metal-binding</keyword>
<dbReference type="InterPro" id="IPR013087">
    <property type="entry name" value="Znf_C2H2_type"/>
</dbReference>
<dbReference type="SMART" id="SM00355">
    <property type="entry name" value="ZnF_C2H2"/>
    <property type="match status" value="4"/>
</dbReference>
<dbReference type="InterPro" id="IPR007853">
    <property type="entry name" value="Znf_DNL-typ"/>
</dbReference>
<feature type="compositionally biased region" description="Basic and acidic residues" evidence="2">
    <location>
        <begin position="735"/>
        <end position="749"/>
    </location>
</feature>
<evidence type="ECO:0000313" key="6">
    <source>
        <dbReference type="Proteomes" id="UP000825434"/>
    </source>
</evidence>
<evidence type="ECO:0000259" key="4">
    <source>
        <dbReference type="PROSITE" id="PS51501"/>
    </source>
</evidence>
<evidence type="ECO:0008006" key="7">
    <source>
        <dbReference type="Google" id="ProtNLM"/>
    </source>
</evidence>
<gene>
    <name evidence="5" type="ORF">CA3LBN_003381</name>
</gene>
<proteinExistence type="predicted"/>
<dbReference type="PANTHER" id="PTHR22938:SF0">
    <property type="entry name" value="E3 UBIQUITIN-PROTEIN LIGASE ZNF598"/>
    <property type="match status" value="1"/>
</dbReference>
<protein>
    <recommendedName>
        <fullName evidence="7">RING-type E3 ubiquitin transferase</fullName>
    </recommendedName>
</protein>
<dbReference type="PANTHER" id="PTHR22938">
    <property type="entry name" value="ZINC FINGER PROTEIN 598"/>
    <property type="match status" value="1"/>
</dbReference>